<dbReference type="EMBL" id="WUAV01000006">
    <property type="protein sequence ID" value="KAF1749773.1"/>
    <property type="molecule type" value="Genomic_DNA"/>
</dbReference>
<dbReference type="KEGG" id="crq:GCK72_026242"/>
<evidence type="ECO:0000313" key="2">
    <source>
        <dbReference type="Proteomes" id="UP000483820"/>
    </source>
</evidence>
<dbReference type="Proteomes" id="UP000483820">
    <property type="component" value="Chromosome X"/>
</dbReference>
<protein>
    <submittedName>
        <fullName evidence="1">Uncharacterized protein</fullName>
    </submittedName>
</protein>
<accession>A0A6A5G4P1</accession>
<comment type="caution">
    <text evidence="1">The sequence shown here is derived from an EMBL/GenBank/DDBJ whole genome shotgun (WGS) entry which is preliminary data.</text>
</comment>
<dbReference type="AlphaFoldDB" id="A0A6A5G4P1"/>
<evidence type="ECO:0000313" key="1">
    <source>
        <dbReference type="EMBL" id="KAF1749773.1"/>
    </source>
</evidence>
<dbReference type="GeneID" id="78778091"/>
<sequence>MSNYGTSSSHLFTNGNGSYQHDLHFNEYSNQFNRQIHTYATHSTFSPSALNRNSVEAVPSTGPAYTTQELLRKCITNGILDLFEAGRIVYDSYLRRIPEIDRDR</sequence>
<dbReference type="RefSeq" id="XP_053580329.1">
    <property type="nucleotide sequence ID" value="XM_053736763.1"/>
</dbReference>
<organism evidence="1 2">
    <name type="scientific">Caenorhabditis remanei</name>
    <name type="common">Caenorhabditis vulgaris</name>
    <dbReference type="NCBI Taxonomy" id="31234"/>
    <lineage>
        <taxon>Eukaryota</taxon>
        <taxon>Metazoa</taxon>
        <taxon>Ecdysozoa</taxon>
        <taxon>Nematoda</taxon>
        <taxon>Chromadorea</taxon>
        <taxon>Rhabditida</taxon>
        <taxon>Rhabditina</taxon>
        <taxon>Rhabditomorpha</taxon>
        <taxon>Rhabditoidea</taxon>
        <taxon>Rhabditidae</taxon>
        <taxon>Peloderinae</taxon>
        <taxon>Caenorhabditis</taxon>
    </lineage>
</organism>
<reference evidence="1 2" key="1">
    <citation type="submission" date="2019-12" db="EMBL/GenBank/DDBJ databases">
        <title>Chromosome-level assembly of the Caenorhabditis remanei genome.</title>
        <authorList>
            <person name="Teterina A.A."/>
            <person name="Willis J.H."/>
            <person name="Phillips P.C."/>
        </authorList>
    </citation>
    <scope>NUCLEOTIDE SEQUENCE [LARGE SCALE GENOMIC DNA]</scope>
    <source>
        <strain evidence="1 2">PX506</strain>
        <tissue evidence="1">Whole organism</tissue>
    </source>
</reference>
<proteinExistence type="predicted"/>
<dbReference type="CTD" id="78778091"/>
<gene>
    <name evidence="1" type="ORF">GCK72_026242</name>
</gene>
<name>A0A6A5G4P1_CAERE</name>